<protein>
    <submittedName>
        <fullName evidence="9">Carbohydrate ABC transporter permease</fullName>
    </submittedName>
</protein>
<dbReference type="EMBL" id="JASKHM010000017">
    <property type="protein sequence ID" value="MEQ4485881.1"/>
    <property type="molecule type" value="Genomic_DNA"/>
</dbReference>
<evidence type="ECO:0000313" key="9">
    <source>
        <dbReference type="EMBL" id="MEQ4485881.1"/>
    </source>
</evidence>
<feature type="transmembrane region" description="Helical" evidence="7">
    <location>
        <begin position="107"/>
        <end position="126"/>
    </location>
</feature>
<name>A0ABV1L0X3_9BACL</name>
<proteinExistence type="inferred from homology"/>
<dbReference type="Proteomes" id="UP001493487">
    <property type="component" value="Unassembled WGS sequence"/>
</dbReference>
<comment type="caution">
    <text evidence="9">The sequence shown here is derived from an EMBL/GenBank/DDBJ whole genome shotgun (WGS) entry which is preliminary data.</text>
</comment>
<dbReference type="RefSeq" id="WP_232188372.1">
    <property type="nucleotide sequence ID" value="NZ_JAIOAP010000016.1"/>
</dbReference>
<accession>A0ABV1L0X3</accession>
<reference evidence="9 10" key="1">
    <citation type="journal article" date="2023" name="Genome Announc.">
        <title>Pan-Genome Analyses of the Genus Cohnella and Proposal of the Novel Species Cohnella silvisoli sp. nov., Isolated from Forest Soil.</title>
        <authorList>
            <person name="Wang C."/>
            <person name="Mao L."/>
            <person name="Bao G."/>
            <person name="Zhu H."/>
        </authorList>
    </citation>
    <scope>NUCLEOTIDE SEQUENCE [LARGE SCALE GENOMIC DNA]</scope>
    <source>
        <strain evidence="9 10">NL03-T5-1</strain>
    </source>
</reference>
<keyword evidence="10" id="KW-1185">Reference proteome</keyword>
<dbReference type="PANTHER" id="PTHR43744:SF9">
    <property type="entry name" value="POLYGALACTURONAN_RHAMNOGALACTURONAN TRANSPORT SYSTEM PERMEASE PROTEIN YTCP"/>
    <property type="match status" value="1"/>
</dbReference>
<sequence length="290" mass="33149">MKLSTTDRIFDAFNYLFLTIFGFLTLYPFYYLIIYSVSDPQEVIKGIYFWPRGFTLDNYRTVFELDRLVDATIISLLRTVIGTALTVICCTLFAYSLTKSLLPLRKFMYRGLVVSMYVSGGFIPSYLLISDLRLLNSFWVYILPMIVVPFYLILIKTYIEQLPAELEESAMVEGAGYYRVFFSIILPLSMPILATIAIFQAVGHWNSWADNLFYATDPKLMTLQLMLLNLVKTQTISTNVLDAQTMSSMKVTPESIRTTVTVVVILPVMLIYPFLQKYFIKGIILGAVKG</sequence>
<dbReference type="CDD" id="cd06261">
    <property type="entry name" value="TM_PBP2"/>
    <property type="match status" value="1"/>
</dbReference>
<feature type="transmembrane region" description="Helical" evidence="7">
    <location>
        <begin position="73"/>
        <end position="95"/>
    </location>
</feature>
<keyword evidence="6 7" id="KW-0472">Membrane</keyword>
<dbReference type="SUPFAM" id="SSF161098">
    <property type="entry name" value="MetI-like"/>
    <property type="match status" value="1"/>
</dbReference>
<dbReference type="InterPro" id="IPR035906">
    <property type="entry name" value="MetI-like_sf"/>
</dbReference>
<keyword evidence="4 7" id="KW-0812">Transmembrane</keyword>
<dbReference type="PANTHER" id="PTHR43744">
    <property type="entry name" value="ABC TRANSPORTER PERMEASE PROTEIN MG189-RELATED-RELATED"/>
    <property type="match status" value="1"/>
</dbReference>
<feature type="transmembrane region" description="Helical" evidence="7">
    <location>
        <begin position="180"/>
        <end position="202"/>
    </location>
</feature>
<comment type="subcellular location">
    <subcellularLocation>
        <location evidence="1 7">Cell membrane</location>
        <topology evidence="1 7">Multi-pass membrane protein</topology>
    </subcellularLocation>
</comment>
<dbReference type="Gene3D" id="1.10.3720.10">
    <property type="entry name" value="MetI-like"/>
    <property type="match status" value="1"/>
</dbReference>
<keyword evidence="5 7" id="KW-1133">Transmembrane helix</keyword>
<evidence type="ECO:0000256" key="4">
    <source>
        <dbReference type="ARBA" id="ARBA00022692"/>
    </source>
</evidence>
<evidence type="ECO:0000256" key="7">
    <source>
        <dbReference type="RuleBase" id="RU363032"/>
    </source>
</evidence>
<evidence type="ECO:0000313" key="10">
    <source>
        <dbReference type="Proteomes" id="UP001493487"/>
    </source>
</evidence>
<evidence type="ECO:0000259" key="8">
    <source>
        <dbReference type="PROSITE" id="PS50928"/>
    </source>
</evidence>
<comment type="similarity">
    <text evidence="7">Belongs to the binding-protein-dependent transport system permease family.</text>
</comment>
<organism evidence="9 10">
    <name type="scientific">Cohnella silvisoli</name>
    <dbReference type="NCBI Taxonomy" id="2873699"/>
    <lineage>
        <taxon>Bacteria</taxon>
        <taxon>Bacillati</taxon>
        <taxon>Bacillota</taxon>
        <taxon>Bacilli</taxon>
        <taxon>Bacillales</taxon>
        <taxon>Paenibacillaceae</taxon>
        <taxon>Cohnella</taxon>
    </lineage>
</organism>
<dbReference type="InterPro" id="IPR000515">
    <property type="entry name" value="MetI-like"/>
</dbReference>
<dbReference type="Pfam" id="PF00528">
    <property type="entry name" value="BPD_transp_1"/>
    <property type="match status" value="1"/>
</dbReference>
<evidence type="ECO:0000256" key="2">
    <source>
        <dbReference type="ARBA" id="ARBA00022448"/>
    </source>
</evidence>
<dbReference type="PROSITE" id="PS50928">
    <property type="entry name" value="ABC_TM1"/>
    <property type="match status" value="1"/>
</dbReference>
<keyword evidence="3" id="KW-1003">Cell membrane</keyword>
<feature type="transmembrane region" description="Helical" evidence="7">
    <location>
        <begin position="138"/>
        <end position="159"/>
    </location>
</feature>
<feature type="transmembrane region" description="Helical" evidence="7">
    <location>
        <begin position="12"/>
        <end position="33"/>
    </location>
</feature>
<evidence type="ECO:0000256" key="6">
    <source>
        <dbReference type="ARBA" id="ARBA00023136"/>
    </source>
</evidence>
<gene>
    <name evidence="9" type="ORF">QJS35_26230</name>
</gene>
<evidence type="ECO:0000256" key="1">
    <source>
        <dbReference type="ARBA" id="ARBA00004651"/>
    </source>
</evidence>
<keyword evidence="2 7" id="KW-0813">Transport</keyword>
<feature type="domain" description="ABC transmembrane type-1" evidence="8">
    <location>
        <begin position="72"/>
        <end position="275"/>
    </location>
</feature>
<feature type="transmembrane region" description="Helical" evidence="7">
    <location>
        <begin position="256"/>
        <end position="275"/>
    </location>
</feature>
<evidence type="ECO:0000256" key="3">
    <source>
        <dbReference type="ARBA" id="ARBA00022475"/>
    </source>
</evidence>
<evidence type="ECO:0000256" key="5">
    <source>
        <dbReference type="ARBA" id="ARBA00022989"/>
    </source>
</evidence>